<comment type="caution">
    <text evidence="1">The sequence shown here is derived from an EMBL/GenBank/DDBJ whole genome shotgun (WGS) entry which is preliminary data.</text>
</comment>
<dbReference type="Proteomes" id="UP000185612">
    <property type="component" value="Unassembled WGS sequence"/>
</dbReference>
<name>A0A1Q5PYK8_9ACTO</name>
<reference evidence="2" key="1">
    <citation type="submission" date="2016-12" db="EMBL/GenBank/DDBJ databases">
        <authorList>
            <person name="Meng X."/>
        </authorList>
    </citation>
    <scope>NUCLEOTIDE SEQUENCE [LARGE SCALE GENOMIC DNA]</scope>
    <source>
        <strain evidence="2">DSM 20732</strain>
    </source>
</reference>
<dbReference type="InParanoid" id="A0A1Q5PYK8"/>
<evidence type="ECO:0000313" key="1">
    <source>
        <dbReference type="EMBL" id="OKL52617.1"/>
    </source>
</evidence>
<evidence type="ECO:0008006" key="3">
    <source>
        <dbReference type="Google" id="ProtNLM"/>
    </source>
</evidence>
<protein>
    <recommendedName>
        <fullName evidence="3">DUF1795 domain-containing protein</fullName>
    </recommendedName>
</protein>
<keyword evidence="2" id="KW-1185">Reference proteome</keyword>
<gene>
    <name evidence="1" type="ORF">BSZ40_00415</name>
</gene>
<dbReference type="AlphaFoldDB" id="A0A1Q5PYK8"/>
<dbReference type="EMBL" id="MQVS01000001">
    <property type="protein sequence ID" value="OKL52617.1"/>
    <property type="molecule type" value="Genomic_DNA"/>
</dbReference>
<evidence type="ECO:0000313" key="2">
    <source>
        <dbReference type="Proteomes" id="UP000185612"/>
    </source>
</evidence>
<sequence length="152" mass="16521">MDKDGKVWLVSADGTYTIDVPEGFSLDPTAVTPESPVVLRSSSDADAVIYVTPRLDQPRVPSREEIEQALLGSLTNEPQIRDDLNEFAGGPAITTQFKLLLSRDSNDPDFDGTTLSVFTEIGGSVWAFSFTASTREEAEALMKQAADSLQKH</sequence>
<organism evidence="1 2">
    <name type="scientific">Buchananella hordeovulneris</name>
    <dbReference type="NCBI Taxonomy" id="52770"/>
    <lineage>
        <taxon>Bacteria</taxon>
        <taxon>Bacillati</taxon>
        <taxon>Actinomycetota</taxon>
        <taxon>Actinomycetes</taxon>
        <taxon>Actinomycetales</taxon>
        <taxon>Actinomycetaceae</taxon>
        <taxon>Buchananella</taxon>
    </lineage>
</organism>
<accession>A0A1Q5PYK8</accession>
<proteinExistence type="predicted"/>